<dbReference type="EMBL" id="GGMR01004262">
    <property type="protein sequence ID" value="MBY16881.1"/>
    <property type="molecule type" value="Transcribed_RNA"/>
</dbReference>
<feature type="compositionally biased region" description="Low complexity" evidence="1">
    <location>
        <begin position="56"/>
        <end position="68"/>
    </location>
</feature>
<dbReference type="AlphaFoldDB" id="A0A2S2NI52"/>
<organism evidence="2">
    <name type="scientific">Schizaphis graminum</name>
    <name type="common">Green bug aphid</name>
    <dbReference type="NCBI Taxonomy" id="13262"/>
    <lineage>
        <taxon>Eukaryota</taxon>
        <taxon>Metazoa</taxon>
        <taxon>Ecdysozoa</taxon>
        <taxon>Arthropoda</taxon>
        <taxon>Hexapoda</taxon>
        <taxon>Insecta</taxon>
        <taxon>Pterygota</taxon>
        <taxon>Neoptera</taxon>
        <taxon>Paraneoptera</taxon>
        <taxon>Hemiptera</taxon>
        <taxon>Sternorrhyncha</taxon>
        <taxon>Aphidomorpha</taxon>
        <taxon>Aphidoidea</taxon>
        <taxon>Aphididae</taxon>
        <taxon>Aphidini</taxon>
        <taxon>Schizaphis</taxon>
    </lineage>
</organism>
<feature type="region of interest" description="Disordered" evidence="1">
    <location>
        <begin position="1"/>
        <end position="129"/>
    </location>
</feature>
<protein>
    <submittedName>
        <fullName evidence="2">Uncharacterized protein</fullName>
    </submittedName>
</protein>
<gene>
    <name evidence="2" type="ORF">g.171258</name>
</gene>
<reference evidence="2" key="1">
    <citation type="submission" date="2018-04" db="EMBL/GenBank/DDBJ databases">
        <title>Transcriptome of Schizaphis graminum biotype I.</title>
        <authorList>
            <person name="Scully E.D."/>
            <person name="Geib S.M."/>
            <person name="Palmer N.A."/>
            <person name="Koch K."/>
            <person name="Bradshaw J."/>
            <person name="Heng-Moss T."/>
            <person name="Sarath G."/>
        </authorList>
    </citation>
    <scope>NUCLEOTIDE SEQUENCE</scope>
</reference>
<feature type="compositionally biased region" description="Low complexity" evidence="1">
    <location>
        <begin position="84"/>
        <end position="98"/>
    </location>
</feature>
<evidence type="ECO:0000256" key="1">
    <source>
        <dbReference type="SAM" id="MobiDB-lite"/>
    </source>
</evidence>
<proteinExistence type="predicted"/>
<accession>A0A2S2NI52</accession>
<name>A0A2S2NI52_SCHGA</name>
<sequence>MLTMPPGALQGQRTAGPPKVVGEILKRGAGTGAPPPAVVEGTAAGPGRRRQQPSGAPAAAAMVLAKDMATGRGKSSGTAAGLHSPRAARPSAATSMRPKPVPPSVSRKTVAAVVGGSSRKPQPTNKCRRPTSIERVKVYTSLYVQALTYIRYLHSDIDFICVR</sequence>
<evidence type="ECO:0000313" key="2">
    <source>
        <dbReference type="EMBL" id="MBY16881.1"/>
    </source>
</evidence>